<dbReference type="PANTHER" id="PTHR30480:SF13">
    <property type="entry name" value="BETA-HEXOSAMINIDASE"/>
    <property type="match status" value="1"/>
</dbReference>
<evidence type="ECO:0000256" key="4">
    <source>
        <dbReference type="ARBA" id="ARBA00022801"/>
    </source>
</evidence>
<gene>
    <name evidence="10" type="ORF">K3T81_14180</name>
</gene>
<dbReference type="SUPFAM" id="SSF51445">
    <property type="entry name" value="(Trans)glycosidases"/>
    <property type="match status" value="1"/>
</dbReference>
<keyword evidence="5 6" id="KW-0326">Glycosidase</keyword>
<dbReference type="Gene3D" id="3.20.20.300">
    <property type="entry name" value="Glycoside hydrolase, family 3, N-terminal domain"/>
    <property type="match status" value="1"/>
</dbReference>
<evidence type="ECO:0000259" key="9">
    <source>
        <dbReference type="Pfam" id="PF22888"/>
    </source>
</evidence>
<dbReference type="InterPro" id="IPR019800">
    <property type="entry name" value="Glyco_hydro_3_AS"/>
</dbReference>
<sequence length="689" mass="75414">MNEGGIYLKLKLRKVIAFLSAALLLLTLPIPGGVKNVSAAEKQDVNEDEINAIIDDMTLEEKIGQLFIVHVYGQTPTDPRYENTNLNNNRGGKNFQEVIENYHIGGLIYFNWSYNIGTPLDPEQVQFLSNGVQEIAVEQDSGIPLFISTDQEGGIVQRVTEPGTVFPGNMAIGATRSEEFAALSGNIIGKELNSLGINMNFAPTVDVNLNPANPVIGIRSFGEDPELVSKLGVSQINAYKEQNVIASAKHFPGHGDTDVDSHYGLPVIDHDLETLHEVDLKPFKEAIDAGVGSIMTGHIVVPALDDSGLPATLSKPIITDLLREELGYDGLIITDSLGMSGANVVPPDRVPVESFKAGVDILLNPPDVEVAYNGMLEAVQSGEISEERVEESVYRILRAKMENGLFEETQTSPDKLENIGTEANLQAAKDIAEKSITLVKNEDVLPVQNDEKVLVTGPSVAKPSLLYQLLEEKGVDGRSYATGTSPTDSQIEQAVEHAADADKIIVTTYTANTNERQREFVEALQRTGKPVIVSAHRNPYDVMVFPEVDGYVASYSYLDVSINAVASVLVGDINPYGKLPVTIPDLYNLGHSLDYTDTSLSAEGMKQLVDELAQQDEITDSQTTRALTTHLSAIERFEERELGDKVVKHLESFQDLIAHFHETDKITDKAYSYLETESLKLHDVWTTQE</sequence>
<proteinExistence type="inferred from homology"/>
<dbReference type="InterPro" id="IPR001764">
    <property type="entry name" value="Glyco_hydro_3_N"/>
</dbReference>
<comment type="similarity">
    <text evidence="2 6">Belongs to the glycosyl hydrolase 3 family.</text>
</comment>
<feature type="domain" description="Glycoside hydrolase family 3 N-terminal" evidence="7">
    <location>
        <begin position="58"/>
        <end position="398"/>
    </location>
</feature>
<organism evidence="10 11">
    <name type="scientific">Oceanobacillus jordanicus</name>
    <dbReference type="NCBI Taxonomy" id="2867266"/>
    <lineage>
        <taxon>Bacteria</taxon>
        <taxon>Bacillati</taxon>
        <taxon>Bacillota</taxon>
        <taxon>Bacilli</taxon>
        <taxon>Bacillales</taxon>
        <taxon>Bacillaceae</taxon>
        <taxon>Oceanobacillus</taxon>
    </lineage>
</organism>
<dbReference type="Gene3D" id="3.40.50.1700">
    <property type="entry name" value="Glycoside hydrolase family 3 C-terminal domain"/>
    <property type="match status" value="1"/>
</dbReference>
<evidence type="ECO:0000313" key="10">
    <source>
        <dbReference type="EMBL" id="MCG3420288.1"/>
    </source>
</evidence>
<dbReference type="Pfam" id="PF00933">
    <property type="entry name" value="Glyco_hydro_3"/>
    <property type="match status" value="1"/>
</dbReference>
<dbReference type="EMBL" id="JAIFZM010000012">
    <property type="protein sequence ID" value="MCG3420288.1"/>
    <property type="molecule type" value="Genomic_DNA"/>
</dbReference>
<dbReference type="InterPro" id="IPR050226">
    <property type="entry name" value="NagZ_Beta-hexosaminidase"/>
</dbReference>
<dbReference type="PANTHER" id="PTHR30480">
    <property type="entry name" value="BETA-HEXOSAMINIDASE-RELATED"/>
    <property type="match status" value="1"/>
</dbReference>
<keyword evidence="4 6" id="KW-0378">Hydrolase</keyword>
<comment type="caution">
    <text evidence="10">The sequence shown here is derived from an EMBL/GenBank/DDBJ whole genome shotgun (WGS) entry which is preliminary data.</text>
</comment>
<dbReference type="InterPro" id="IPR017853">
    <property type="entry name" value="GH"/>
</dbReference>
<protein>
    <recommendedName>
        <fullName evidence="3">beta-N-acetylhexosaminidase</fullName>
        <ecNumber evidence="3">3.2.1.52</ecNumber>
    </recommendedName>
</protein>
<dbReference type="PROSITE" id="PS00775">
    <property type="entry name" value="GLYCOSYL_HYDROL_F3"/>
    <property type="match status" value="1"/>
</dbReference>
<dbReference type="GO" id="GO:0005975">
    <property type="term" value="P:carbohydrate metabolic process"/>
    <property type="evidence" value="ECO:0007669"/>
    <property type="project" value="InterPro"/>
</dbReference>
<evidence type="ECO:0000256" key="2">
    <source>
        <dbReference type="ARBA" id="ARBA00005336"/>
    </source>
</evidence>
<evidence type="ECO:0000256" key="1">
    <source>
        <dbReference type="ARBA" id="ARBA00001231"/>
    </source>
</evidence>
<feature type="domain" description="FIMAH" evidence="9">
    <location>
        <begin position="603"/>
        <end position="677"/>
    </location>
</feature>
<evidence type="ECO:0000256" key="6">
    <source>
        <dbReference type="RuleBase" id="RU361161"/>
    </source>
</evidence>
<evidence type="ECO:0000256" key="3">
    <source>
        <dbReference type="ARBA" id="ARBA00012663"/>
    </source>
</evidence>
<keyword evidence="11" id="KW-1185">Reference proteome</keyword>
<comment type="catalytic activity">
    <reaction evidence="1">
        <text>Hydrolysis of terminal non-reducing N-acetyl-D-hexosamine residues in N-acetyl-beta-D-hexosaminides.</text>
        <dbReference type="EC" id="3.2.1.52"/>
    </reaction>
</comment>
<dbReference type="InterPro" id="IPR036881">
    <property type="entry name" value="Glyco_hydro_3_C_sf"/>
</dbReference>
<name>A0AAW5B9U6_9BACI</name>
<evidence type="ECO:0000259" key="8">
    <source>
        <dbReference type="Pfam" id="PF01915"/>
    </source>
</evidence>
<dbReference type="InterPro" id="IPR002772">
    <property type="entry name" value="Glyco_hydro_3_C"/>
</dbReference>
<feature type="domain" description="Glycoside hydrolase family 3 C-terminal" evidence="8">
    <location>
        <begin position="436"/>
        <end position="586"/>
    </location>
</feature>
<dbReference type="PRINTS" id="PR00133">
    <property type="entry name" value="GLHYDRLASE3"/>
</dbReference>
<evidence type="ECO:0000259" key="7">
    <source>
        <dbReference type="Pfam" id="PF00933"/>
    </source>
</evidence>
<dbReference type="Proteomes" id="UP001199631">
    <property type="component" value="Unassembled WGS sequence"/>
</dbReference>
<dbReference type="InterPro" id="IPR036962">
    <property type="entry name" value="Glyco_hydro_3_N_sf"/>
</dbReference>
<evidence type="ECO:0000256" key="5">
    <source>
        <dbReference type="ARBA" id="ARBA00023295"/>
    </source>
</evidence>
<reference evidence="10 11" key="1">
    <citation type="journal article" date="2022" name="Evol. Bioinform. Online">
        <title>Draft Genome Sequence of Oceanobacillus jordanicus Strain GSFE11, a Halotolerant Plant Growth-Promoting Bacterial Endophyte Isolated From the Jordan Valley.</title>
        <authorList>
            <person name="Alhindi T."/>
            <person name="Albdaiwi R."/>
        </authorList>
    </citation>
    <scope>NUCLEOTIDE SEQUENCE [LARGE SCALE GENOMIC DNA]</scope>
    <source>
        <strain evidence="10 11">GSFE11</strain>
    </source>
</reference>
<dbReference type="EC" id="3.2.1.52" evidence="3"/>
<evidence type="ECO:0000313" key="11">
    <source>
        <dbReference type="Proteomes" id="UP001199631"/>
    </source>
</evidence>
<dbReference type="Pfam" id="PF01915">
    <property type="entry name" value="Glyco_hydro_3_C"/>
    <property type="match status" value="1"/>
</dbReference>
<accession>A0AAW5B9U6</accession>
<dbReference type="AlphaFoldDB" id="A0AAW5B9U6"/>
<dbReference type="InterPro" id="IPR054470">
    <property type="entry name" value="FIMAH_dom"/>
</dbReference>
<dbReference type="GO" id="GO:0009254">
    <property type="term" value="P:peptidoglycan turnover"/>
    <property type="evidence" value="ECO:0007669"/>
    <property type="project" value="TreeGrafter"/>
</dbReference>
<dbReference type="GO" id="GO:0004563">
    <property type="term" value="F:beta-N-acetylhexosaminidase activity"/>
    <property type="evidence" value="ECO:0007669"/>
    <property type="project" value="UniProtKB-EC"/>
</dbReference>
<dbReference type="SUPFAM" id="SSF52279">
    <property type="entry name" value="Beta-D-glucan exohydrolase, C-terminal domain"/>
    <property type="match status" value="1"/>
</dbReference>
<dbReference type="Pfam" id="PF22888">
    <property type="entry name" value="FIMAH"/>
    <property type="match status" value="1"/>
</dbReference>
<dbReference type="FunFam" id="3.20.20.300:FF:000014">
    <property type="entry name" value="Beta-hexosaminidase, lipoprotein"/>
    <property type="match status" value="1"/>
</dbReference>